<feature type="non-terminal residue" evidence="2">
    <location>
        <position position="99"/>
    </location>
</feature>
<keyword evidence="1" id="KW-0472">Membrane</keyword>
<evidence type="ECO:0000256" key="1">
    <source>
        <dbReference type="SAM" id="Phobius"/>
    </source>
</evidence>
<dbReference type="EMBL" id="LAZR01046001">
    <property type="protein sequence ID" value="KKK97545.1"/>
    <property type="molecule type" value="Genomic_DNA"/>
</dbReference>
<feature type="transmembrane region" description="Helical" evidence="1">
    <location>
        <begin position="6"/>
        <end position="22"/>
    </location>
</feature>
<protein>
    <submittedName>
        <fullName evidence="2">Uncharacterized protein</fullName>
    </submittedName>
</protein>
<evidence type="ECO:0000313" key="2">
    <source>
        <dbReference type="EMBL" id="KKK97545.1"/>
    </source>
</evidence>
<keyword evidence="1" id="KW-0812">Transmembrane</keyword>
<name>A0A0F9AGX9_9ZZZZ</name>
<proteinExistence type="predicted"/>
<sequence>MGVDSLLILGVAAAGAVVLSGGKKKKRSARAARGVQKLSPQATLLNPAAAMEAIDLPEADWPRMVFDIPFAAGDPNPVWPTVTNHKKKFVLSYRTVDGG</sequence>
<reference evidence="2" key="1">
    <citation type="journal article" date="2015" name="Nature">
        <title>Complex archaea that bridge the gap between prokaryotes and eukaryotes.</title>
        <authorList>
            <person name="Spang A."/>
            <person name="Saw J.H."/>
            <person name="Jorgensen S.L."/>
            <person name="Zaremba-Niedzwiedzka K."/>
            <person name="Martijn J."/>
            <person name="Lind A.E."/>
            <person name="van Eijk R."/>
            <person name="Schleper C."/>
            <person name="Guy L."/>
            <person name="Ettema T.J."/>
        </authorList>
    </citation>
    <scope>NUCLEOTIDE SEQUENCE</scope>
</reference>
<accession>A0A0F9AGX9</accession>
<gene>
    <name evidence="2" type="ORF">LCGC14_2651650</name>
</gene>
<dbReference type="AlphaFoldDB" id="A0A0F9AGX9"/>
<keyword evidence="1" id="KW-1133">Transmembrane helix</keyword>
<organism evidence="2">
    <name type="scientific">marine sediment metagenome</name>
    <dbReference type="NCBI Taxonomy" id="412755"/>
    <lineage>
        <taxon>unclassified sequences</taxon>
        <taxon>metagenomes</taxon>
        <taxon>ecological metagenomes</taxon>
    </lineage>
</organism>
<comment type="caution">
    <text evidence="2">The sequence shown here is derived from an EMBL/GenBank/DDBJ whole genome shotgun (WGS) entry which is preliminary data.</text>
</comment>